<evidence type="ECO:0008006" key="7">
    <source>
        <dbReference type="Google" id="ProtNLM"/>
    </source>
</evidence>
<proteinExistence type="inferred from homology"/>
<evidence type="ECO:0000313" key="3">
    <source>
        <dbReference type="EMBL" id="CAF1208198.1"/>
    </source>
</evidence>
<dbReference type="Pfam" id="PF00067">
    <property type="entry name" value="p450"/>
    <property type="match status" value="1"/>
</dbReference>
<dbReference type="InterPro" id="IPR036396">
    <property type="entry name" value="Cyt_P450_sf"/>
</dbReference>
<keyword evidence="2" id="KW-0408">Iron</keyword>
<keyword evidence="2" id="KW-0349">Heme</keyword>
<dbReference type="InterPro" id="IPR039983">
    <property type="entry name" value="CYP46A1"/>
</dbReference>
<keyword evidence="2" id="KW-0479">Metal-binding</keyword>
<dbReference type="Proteomes" id="UP000663874">
    <property type="component" value="Unassembled WGS sequence"/>
</dbReference>
<name>A0A814X977_9BILA</name>
<gene>
    <name evidence="4" type="ORF">FNK824_LOCUS16205</name>
    <name evidence="5" type="ORF">OTI717_LOCUS26308</name>
    <name evidence="3" type="ORF">SEV965_LOCUS21522</name>
</gene>
<evidence type="ECO:0000313" key="6">
    <source>
        <dbReference type="Proteomes" id="UP000663889"/>
    </source>
</evidence>
<dbReference type="Proteomes" id="UP000663823">
    <property type="component" value="Unassembled WGS sequence"/>
</dbReference>
<dbReference type="GO" id="GO:0006707">
    <property type="term" value="P:cholesterol catabolic process"/>
    <property type="evidence" value="ECO:0007669"/>
    <property type="project" value="InterPro"/>
</dbReference>
<dbReference type="EMBL" id="CAJNOU010001464">
    <property type="protein sequence ID" value="CAF1208198.1"/>
    <property type="molecule type" value="Genomic_DNA"/>
</dbReference>
<dbReference type="EMBL" id="CAJOBE010002429">
    <property type="protein sequence ID" value="CAF3821813.1"/>
    <property type="molecule type" value="Genomic_DNA"/>
</dbReference>
<dbReference type="SUPFAM" id="SSF48264">
    <property type="entry name" value="Cytochrome P450"/>
    <property type="match status" value="1"/>
</dbReference>
<dbReference type="AlphaFoldDB" id="A0A814X977"/>
<comment type="cofactor">
    <cofactor evidence="2">
        <name>heme</name>
        <dbReference type="ChEBI" id="CHEBI:30413"/>
    </cofactor>
</comment>
<dbReference type="GO" id="GO:0033781">
    <property type="term" value="F:cholesterol 24-hydroxylase activity"/>
    <property type="evidence" value="ECO:0007669"/>
    <property type="project" value="InterPro"/>
</dbReference>
<dbReference type="PANTHER" id="PTHR24293:SF0">
    <property type="entry name" value="CYP46A1 PROTEIN-RELATED"/>
    <property type="match status" value="1"/>
</dbReference>
<evidence type="ECO:0000313" key="4">
    <source>
        <dbReference type="EMBL" id="CAF3821813.1"/>
    </source>
</evidence>
<accession>A0A814X977</accession>
<dbReference type="PANTHER" id="PTHR24293">
    <property type="entry name" value="CYTOCHROME P450 FAMILY 46 SUBFAMILY A"/>
    <property type="match status" value="1"/>
</dbReference>
<reference evidence="3" key="1">
    <citation type="submission" date="2021-02" db="EMBL/GenBank/DDBJ databases">
        <authorList>
            <person name="Nowell W R."/>
        </authorList>
    </citation>
    <scope>NUCLEOTIDE SEQUENCE</scope>
</reference>
<dbReference type="EMBL" id="CAJOAX010005486">
    <property type="protein sequence ID" value="CAF3949613.1"/>
    <property type="molecule type" value="Genomic_DNA"/>
</dbReference>
<protein>
    <recommendedName>
        <fullName evidence="7">Cytochrome P450</fullName>
    </recommendedName>
</protein>
<evidence type="ECO:0000256" key="1">
    <source>
        <dbReference type="ARBA" id="ARBA00010617"/>
    </source>
</evidence>
<sequence length="127" mass="14543">MLHHSEKYWPEPSKFDPSRFDQGPSETFLPFAAGSRSCIGQNFAMIEAKILLATILQQFHFELVPGQTVWLDAQVNTTEDNRNTQRKLGEIINHLKTFDDENLCHQNISSLFPQDRLVLIISGRCGR</sequence>
<evidence type="ECO:0000313" key="5">
    <source>
        <dbReference type="EMBL" id="CAF3949613.1"/>
    </source>
</evidence>
<dbReference type="Proteomes" id="UP000663889">
    <property type="component" value="Unassembled WGS sequence"/>
</dbReference>
<comment type="caution">
    <text evidence="3">The sequence shown here is derived from an EMBL/GenBank/DDBJ whole genome shotgun (WGS) entry which is preliminary data.</text>
</comment>
<evidence type="ECO:0000256" key="2">
    <source>
        <dbReference type="PIRSR" id="PIRSR602401-1"/>
    </source>
</evidence>
<dbReference type="InterPro" id="IPR001128">
    <property type="entry name" value="Cyt_P450"/>
</dbReference>
<feature type="binding site" description="axial binding residue" evidence="2">
    <location>
        <position position="38"/>
    </location>
    <ligand>
        <name>heme</name>
        <dbReference type="ChEBI" id="CHEBI:30413"/>
    </ligand>
    <ligandPart>
        <name>Fe</name>
        <dbReference type="ChEBI" id="CHEBI:18248"/>
    </ligandPart>
</feature>
<comment type="similarity">
    <text evidence="1">Belongs to the cytochrome P450 family.</text>
</comment>
<dbReference type="Gene3D" id="1.10.630.10">
    <property type="entry name" value="Cytochrome P450"/>
    <property type="match status" value="1"/>
</dbReference>
<dbReference type="PRINTS" id="PR00463">
    <property type="entry name" value="EP450I"/>
</dbReference>
<dbReference type="GO" id="GO:0020037">
    <property type="term" value="F:heme binding"/>
    <property type="evidence" value="ECO:0007669"/>
    <property type="project" value="InterPro"/>
</dbReference>
<organism evidence="3 6">
    <name type="scientific">Rotaria sordida</name>
    <dbReference type="NCBI Taxonomy" id="392033"/>
    <lineage>
        <taxon>Eukaryota</taxon>
        <taxon>Metazoa</taxon>
        <taxon>Spiralia</taxon>
        <taxon>Gnathifera</taxon>
        <taxon>Rotifera</taxon>
        <taxon>Eurotatoria</taxon>
        <taxon>Bdelloidea</taxon>
        <taxon>Philodinida</taxon>
        <taxon>Philodinidae</taxon>
        <taxon>Rotaria</taxon>
    </lineage>
</organism>
<dbReference type="GO" id="GO:0005506">
    <property type="term" value="F:iron ion binding"/>
    <property type="evidence" value="ECO:0007669"/>
    <property type="project" value="InterPro"/>
</dbReference>
<dbReference type="InterPro" id="IPR002401">
    <property type="entry name" value="Cyt_P450_E_grp-I"/>
</dbReference>